<sequence>MTHEAYHTCVFAKVSEENLSVPNHFSRFDHRELLRVNGNAEKYLAEHAELQLPIEVEITPVEIAAACNWSVPTCQRGIQRLLMVGIISRASGRHRYIVHVSQLADLMRR</sequence>
<dbReference type="Proteomes" id="UP000192660">
    <property type="component" value="Unassembled WGS sequence"/>
</dbReference>
<proteinExistence type="predicted"/>
<dbReference type="EMBL" id="FWWY01000001">
    <property type="protein sequence ID" value="SMC06881.1"/>
    <property type="molecule type" value="Genomic_DNA"/>
</dbReference>
<gene>
    <name evidence="1" type="ORF">SAMN00768000_3076</name>
</gene>
<protein>
    <submittedName>
        <fullName evidence="1">Uncharacterized protein</fullName>
    </submittedName>
</protein>
<name>A0A1W1WKP7_SULTA</name>
<organism evidence="1 2">
    <name type="scientific">Sulfobacillus thermosulfidooxidans (strain DSM 9293 / VKM B-1269 / AT-1)</name>
    <dbReference type="NCBI Taxonomy" id="929705"/>
    <lineage>
        <taxon>Bacteria</taxon>
        <taxon>Bacillati</taxon>
        <taxon>Bacillota</taxon>
        <taxon>Clostridia</taxon>
        <taxon>Eubacteriales</taxon>
        <taxon>Clostridiales Family XVII. Incertae Sedis</taxon>
        <taxon>Sulfobacillus</taxon>
    </lineage>
</organism>
<dbReference type="AlphaFoldDB" id="A0A1W1WKP7"/>
<accession>A0A1W1WKP7</accession>
<dbReference type="SUPFAM" id="SSF46785">
    <property type="entry name" value="Winged helix' DNA-binding domain"/>
    <property type="match status" value="1"/>
</dbReference>
<evidence type="ECO:0000313" key="1">
    <source>
        <dbReference type="EMBL" id="SMC06881.1"/>
    </source>
</evidence>
<keyword evidence="2" id="KW-1185">Reference proteome</keyword>
<reference evidence="2" key="1">
    <citation type="submission" date="2017-04" db="EMBL/GenBank/DDBJ databases">
        <authorList>
            <person name="Varghese N."/>
            <person name="Submissions S."/>
        </authorList>
    </citation>
    <scope>NUCLEOTIDE SEQUENCE [LARGE SCALE GENOMIC DNA]</scope>
    <source>
        <strain evidence="2">DSM 9293</strain>
    </source>
</reference>
<dbReference type="InterPro" id="IPR036390">
    <property type="entry name" value="WH_DNA-bd_sf"/>
</dbReference>
<evidence type="ECO:0000313" key="2">
    <source>
        <dbReference type="Proteomes" id="UP000192660"/>
    </source>
</evidence>